<feature type="compositionally biased region" description="Gly residues" evidence="12">
    <location>
        <begin position="680"/>
        <end position="690"/>
    </location>
</feature>
<organism evidence="15 16">
    <name type="scientific">Bursaphelenchus xylophilus</name>
    <name type="common">Pinewood nematode worm</name>
    <name type="synonym">Aphelenchoides xylophilus</name>
    <dbReference type="NCBI Taxonomy" id="6326"/>
    <lineage>
        <taxon>Eukaryota</taxon>
        <taxon>Metazoa</taxon>
        <taxon>Ecdysozoa</taxon>
        <taxon>Nematoda</taxon>
        <taxon>Chromadorea</taxon>
        <taxon>Rhabditida</taxon>
        <taxon>Tylenchina</taxon>
        <taxon>Tylenchomorpha</taxon>
        <taxon>Aphelenchoidea</taxon>
        <taxon>Aphelenchoididae</taxon>
        <taxon>Bursaphelenchus</taxon>
    </lineage>
</organism>
<feature type="binding site" evidence="10">
    <location>
        <position position="359"/>
    </location>
    <ligand>
        <name>Ca(2+)</name>
        <dbReference type="ChEBI" id="CHEBI:29108"/>
    </ligand>
</feature>
<dbReference type="Pfam" id="PF00387">
    <property type="entry name" value="PI-PLC-Y"/>
    <property type="match status" value="1"/>
</dbReference>
<feature type="binding site" evidence="10">
    <location>
        <position position="390"/>
    </location>
    <ligand>
        <name>Ca(2+)</name>
        <dbReference type="ChEBI" id="CHEBI:29108"/>
    </ligand>
</feature>
<dbReference type="FunFam" id="2.60.40.150:FF:000008">
    <property type="entry name" value="1-phosphatidylinositol 4,5-bisphosphate phosphodiesterase"/>
    <property type="match status" value="1"/>
</dbReference>
<feature type="compositionally biased region" description="Low complexity" evidence="12">
    <location>
        <begin position="645"/>
        <end position="679"/>
    </location>
</feature>
<evidence type="ECO:0000256" key="2">
    <source>
        <dbReference type="ARBA" id="ARBA00012368"/>
    </source>
</evidence>
<dbReference type="eggNOG" id="KOG1265">
    <property type="taxonomic scope" value="Eukaryota"/>
</dbReference>
<dbReference type="InterPro" id="IPR011992">
    <property type="entry name" value="EF-hand-dom_pair"/>
</dbReference>
<evidence type="ECO:0000256" key="10">
    <source>
        <dbReference type="PIRSR" id="PIRSR000956-2"/>
    </source>
</evidence>
<dbReference type="InterPro" id="IPR035892">
    <property type="entry name" value="C2_domain_sf"/>
</dbReference>
<dbReference type="GO" id="GO:0051209">
    <property type="term" value="P:release of sequestered calcium ion into cytosol"/>
    <property type="evidence" value="ECO:0007669"/>
    <property type="project" value="TreeGrafter"/>
</dbReference>
<accession>A0A1I7RRV7</accession>
<dbReference type="Pfam" id="PF00388">
    <property type="entry name" value="PI-PLC-X"/>
    <property type="match status" value="1"/>
</dbReference>
<name>A0A1I7RRV7_BURXY</name>
<dbReference type="Pfam" id="PF22631">
    <property type="entry name" value="PLCB1-4-like_EFh"/>
    <property type="match status" value="1"/>
</dbReference>
<dbReference type="InterPro" id="IPR000909">
    <property type="entry name" value="PLipase_C_PInositol-sp_X_dom"/>
</dbReference>
<feature type="compositionally biased region" description="Basic and acidic residues" evidence="12">
    <location>
        <begin position="1167"/>
        <end position="1181"/>
    </location>
</feature>
<feature type="compositionally biased region" description="Basic and acidic residues" evidence="12">
    <location>
        <begin position="1307"/>
        <end position="1319"/>
    </location>
</feature>
<dbReference type="SUPFAM" id="SSF47473">
    <property type="entry name" value="EF-hand"/>
    <property type="match status" value="1"/>
</dbReference>
<feature type="compositionally biased region" description="Polar residues" evidence="12">
    <location>
        <begin position="1353"/>
        <end position="1367"/>
    </location>
</feature>
<protein>
    <recommendedName>
        <fullName evidence="2 11">Phosphoinositide phospholipase C</fullName>
        <ecNumber evidence="2 11">3.1.4.11</ecNumber>
    </recommendedName>
</protein>
<dbReference type="SUPFAM" id="SSF51695">
    <property type="entry name" value="PLC-like phosphodiesterases"/>
    <property type="match status" value="1"/>
</dbReference>
<keyword evidence="8" id="KW-0807">Transducer</keyword>
<dbReference type="InterPro" id="IPR000008">
    <property type="entry name" value="C2_dom"/>
</dbReference>
<dbReference type="InterPro" id="IPR001192">
    <property type="entry name" value="PI-PLC_fam"/>
</dbReference>
<dbReference type="PROSITE" id="PS50008">
    <property type="entry name" value="PIPLC_Y_DOMAIN"/>
    <property type="match status" value="1"/>
</dbReference>
<dbReference type="InterPro" id="IPR037862">
    <property type="entry name" value="PLC-beta_PH"/>
</dbReference>
<dbReference type="CDD" id="cd13361">
    <property type="entry name" value="PH_PLC_beta"/>
    <property type="match status" value="1"/>
</dbReference>
<feature type="region of interest" description="Disordered" evidence="12">
    <location>
        <begin position="1513"/>
        <end position="1533"/>
    </location>
</feature>
<keyword evidence="7 11" id="KW-0443">Lipid metabolism</keyword>
<feature type="domain" description="C2" evidence="13">
    <location>
        <begin position="976"/>
        <end position="1101"/>
    </location>
</feature>
<comment type="cofactor">
    <cofactor evidence="10">
        <name>Ca(2+)</name>
        <dbReference type="ChEBI" id="CHEBI:29108"/>
    </cofactor>
    <text evidence="10">Binds 1 Ca(2+) ion per subunit.</text>
</comment>
<dbReference type="GO" id="GO:0005509">
    <property type="term" value="F:calcium ion binding"/>
    <property type="evidence" value="ECO:0007669"/>
    <property type="project" value="InterPro"/>
</dbReference>
<dbReference type="PANTHER" id="PTHR10336:SF36">
    <property type="entry name" value="1-PHOSPHATIDYLINOSITOL 4,5-BISPHOSPHATE PHOSPHODIESTERASE BETA-4"/>
    <property type="match status" value="1"/>
</dbReference>
<dbReference type="PIRSF" id="PIRSF000956">
    <property type="entry name" value="PLC-beta"/>
    <property type="match status" value="1"/>
</dbReference>
<feature type="binding site" evidence="10">
    <location>
        <position position="388"/>
    </location>
    <ligand>
        <name>Ca(2+)</name>
        <dbReference type="ChEBI" id="CHEBI:29108"/>
    </ligand>
</feature>
<evidence type="ECO:0000256" key="11">
    <source>
        <dbReference type="RuleBase" id="RU361133"/>
    </source>
</evidence>
<dbReference type="Pfam" id="PF08703">
    <property type="entry name" value="PLC-beta_C"/>
    <property type="match status" value="1"/>
</dbReference>
<dbReference type="EC" id="3.1.4.11" evidence="2 11"/>
<dbReference type="Pfam" id="PF00168">
    <property type="entry name" value="C2"/>
    <property type="match status" value="1"/>
</dbReference>
<dbReference type="CDD" id="cd08591">
    <property type="entry name" value="PI-PLCc_beta"/>
    <property type="match status" value="1"/>
</dbReference>
<keyword evidence="3" id="KW-0597">Phosphoprotein</keyword>
<dbReference type="InterPro" id="IPR001711">
    <property type="entry name" value="PLipase_C_Pinositol-sp_Y"/>
</dbReference>
<keyword evidence="10" id="KW-0479">Metal-binding</keyword>
<dbReference type="InterPro" id="IPR016280">
    <property type="entry name" value="PLC-beta"/>
</dbReference>
<dbReference type="InterPro" id="IPR015359">
    <property type="entry name" value="PLC_EF-hand-like"/>
</dbReference>
<dbReference type="SUPFAM" id="SSF50729">
    <property type="entry name" value="PH domain-like"/>
    <property type="match status" value="1"/>
</dbReference>
<feature type="binding site" evidence="10">
    <location>
        <position position="440"/>
    </location>
    <ligand>
        <name>Ca(2+)</name>
        <dbReference type="ChEBI" id="CHEBI:29108"/>
    </ligand>
</feature>
<dbReference type="Pfam" id="PF09279">
    <property type="entry name" value="EF-hand_like"/>
    <property type="match status" value="1"/>
</dbReference>
<feature type="region of interest" description="Disordered" evidence="12">
    <location>
        <begin position="540"/>
        <end position="566"/>
    </location>
</feature>
<dbReference type="FunFam" id="3.20.20.190:FF:000047">
    <property type="entry name" value="Phosphoinositide phospholipase C"/>
    <property type="match status" value="1"/>
</dbReference>
<feature type="region of interest" description="Disordered" evidence="12">
    <location>
        <begin position="1307"/>
        <end position="1367"/>
    </location>
</feature>
<dbReference type="GO" id="GO:0046488">
    <property type="term" value="P:phosphatidylinositol metabolic process"/>
    <property type="evidence" value="ECO:0007669"/>
    <property type="project" value="TreeGrafter"/>
</dbReference>
<evidence type="ECO:0000256" key="5">
    <source>
        <dbReference type="ARBA" id="ARBA00022837"/>
    </source>
</evidence>
<evidence type="ECO:0000313" key="15">
    <source>
        <dbReference type="Proteomes" id="UP000095284"/>
    </source>
</evidence>
<dbReference type="Gene3D" id="2.60.40.150">
    <property type="entry name" value="C2 domain"/>
    <property type="match status" value="1"/>
</dbReference>
<evidence type="ECO:0000256" key="4">
    <source>
        <dbReference type="ARBA" id="ARBA00022801"/>
    </source>
</evidence>
<evidence type="ECO:0000256" key="7">
    <source>
        <dbReference type="ARBA" id="ARBA00023098"/>
    </source>
</evidence>
<dbReference type="PROSITE" id="PS50004">
    <property type="entry name" value="C2"/>
    <property type="match status" value="1"/>
</dbReference>
<dbReference type="WBParaSite" id="BXY_0345500.1">
    <property type="protein sequence ID" value="BXY_0345500.1"/>
    <property type="gene ID" value="BXY_0345500"/>
</dbReference>
<dbReference type="SMART" id="SM00148">
    <property type="entry name" value="PLCXc"/>
    <property type="match status" value="1"/>
</dbReference>
<dbReference type="SUPFAM" id="SSF69989">
    <property type="entry name" value="C-terminal domain of PLC-beta"/>
    <property type="match status" value="1"/>
</dbReference>
<feature type="region of interest" description="Disordered" evidence="12">
    <location>
        <begin position="1152"/>
        <end position="1264"/>
    </location>
</feature>
<dbReference type="InterPro" id="IPR042531">
    <property type="entry name" value="PLC-beta_C_sf"/>
</dbReference>
<dbReference type="Gene3D" id="3.20.20.190">
    <property type="entry name" value="Phosphatidylinositol (PI) phosphodiesterase"/>
    <property type="match status" value="2"/>
</dbReference>
<feature type="compositionally biased region" description="Polar residues" evidence="12">
    <location>
        <begin position="1184"/>
        <end position="1204"/>
    </location>
</feature>
<keyword evidence="5 10" id="KW-0106">Calcium</keyword>
<dbReference type="SUPFAM" id="SSF49562">
    <property type="entry name" value="C2 domain (Calcium/lipid-binding domain, CaLB)"/>
    <property type="match status" value="1"/>
</dbReference>
<dbReference type="PROSITE" id="PS50007">
    <property type="entry name" value="PIPLC_X_DOMAIN"/>
    <property type="match status" value="1"/>
</dbReference>
<proteinExistence type="predicted"/>
<dbReference type="Gene3D" id="1.20.1230.10">
    <property type="entry name" value="Phospholipase C beta, distal C-terminal domain"/>
    <property type="match status" value="1"/>
</dbReference>
<feature type="compositionally biased region" description="Low complexity" evidence="12">
    <location>
        <begin position="691"/>
        <end position="700"/>
    </location>
</feature>
<feature type="compositionally biased region" description="Basic residues" evidence="12">
    <location>
        <begin position="819"/>
        <end position="831"/>
    </location>
</feature>
<evidence type="ECO:0000256" key="8">
    <source>
        <dbReference type="ARBA" id="ARBA00023224"/>
    </source>
</evidence>
<dbReference type="GO" id="GO:0048015">
    <property type="term" value="P:phosphatidylinositol-mediated signaling"/>
    <property type="evidence" value="ECO:0007669"/>
    <property type="project" value="TreeGrafter"/>
</dbReference>
<dbReference type="InterPro" id="IPR053945">
    <property type="entry name" value="PLCB1-4-like_EFh"/>
</dbReference>
<dbReference type="InterPro" id="IPR017946">
    <property type="entry name" value="PLC-like_Pdiesterase_TIM-brl"/>
</dbReference>
<dbReference type="FunFam" id="1.10.238.10:FF:000024">
    <property type="entry name" value="1-phosphatidylinositol 4,5-bisphosphate phosphodiesterase"/>
    <property type="match status" value="1"/>
</dbReference>
<dbReference type="PRINTS" id="PR00390">
    <property type="entry name" value="PHPHLIPASEC"/>
</dbReference>
<sequence length="1533" mass="174769">MAKEYQFNWRSKIPEQLLEGDVFDRFDDETSTLDLSCHVYFEESGFYIVWNPKGKDAGVLDLVQVWEARSSGTIKDARILYDLEQRGAKEPIEERTVWITYGQDLVNVNSLFLIAKTAQIAKEWRFLINELIRNYKFRHCNSMISLQKHWKFLCLSTNERGKIPLRNIIKTFSSGKPERMVHKCLTDLGLAGDKFLVTGRVIRGRWSRSFRAIYSCGTARKHKHKEREELDVGLFTFEKFLRLYHKICPRTEVQELFVKLSGQKEYLTRDRLINFLNEEQRDPRLNEILFPFFDHERVQQLIAKYETDESYISQGKMSGDGFLRFLMNDENSPVFLDRTELYQDMDQPLCHYYINSSHNTYLTGRQYGGKSSTEIYRQVLLSGCRCIELDCWDGNGENKGEPIITHGMAMCTDVFFKDVLYQIRDTAFARTDFPVILSFENHCCRSNQLKMAKYCMEIFGDMLLSQPLEDFPLEPGVPLPSPNRLRRKILIKNKRLKADIEKHQMEQFLREGKLDEEDEISETPEVIGMGEETAASQLEECEMTDDEHDRESENASPAPRVVAQSSHDGQLTALGSLNHPLNYGRLTPSASRTFASISGPCGSRQSSPRNSIDSKSLLLAAFGGDVRKYRGSHKQSSASDVVIDRSNSSRSIGGRSPRFPFRHMTSSMKSSSTSSPPAGGRNGYGSGPGSGCLPSTPTGTASDQRAHPEQDHLTPVQENVRPQIGELKIPDEAHPELKQTNFISKLKPLGFAKKQQQCNQQQWGEQMYLDVKEAQQSGGGKMSSILQLGRDKRSFRRPSAEPADHSISAALLDAAPKRSSSHRASKSKKPILTKEEEERIFAEYNYTGATTNIHPLLSTLVNYTHPVKFSGFEVAESNDLHFHMSSFSESTGLGYLKQSAPEFVNYNKRQLSRIYPKGARVDSSNFLPQIFWNAGCQMVSLNFQTPDVCMQLNQGKFDYNGQTGYLLKPDFMRRPDRTFDPFSESPVDGVIAAHCSVRVISGQFLCERKAGTYVEVEMYGLPTDTIRKEHRTRTVPANGLNPIYNEEPFVFRKVVLPELAVLRFAVYDESGKQIGQRILPLDGLQSGYRHISLRTESNMPMTLSTLFVHLVLKTYVPDELSGLVDALADPRAYLSAQEKRKEALHNMGVDDNDIVDIVPSSSPNSTNKKDLNKSNRQDAKQKANGASTPQQAPEARPSTTTSSPIVGGANGNQSARVASEVNPDNRYKTYSGGRRGSNELTVHVGTGHLRPPSPIPGSPRLEGARRRFSRACSLFRSTESDPINLNDLRKEKSFVKLNKKFHKELDEMKKRHQKQRDAIQRQQQMTIDRMVGDSARDSKKKKKNASSNGSRHASLSNKDSDSQSGIQIDQRMRSLVTTQTDEWSALVKKQQQEEFEQRKCHIKEEFELLKKLLIDNQKVQITVLSKKYDEDMKNMRLNQTKKSMEDTKALQQDRNMSKAERDRRIRELNEKNVKLFMEERKRHHMKRERNIQQTVQKHIEQNEALEREFRQSLQQEEMNQQESILAAKPESVV</sequence>
<dbReference type="Pfam" id="PF17787">
    <property type="entry name" value="PH_14"/>
    <property type="match status" value="1"/>
</dbReference>
<evidence type="ECO:0000259" key="14">
    <source>
        <dbReference type="PROSITE" id="PS50008"/>
    </source>
</evidence>
<dbReference type="InterPro" id="IPR014815">
    <property type="entry name" value="PLC-beta_C"/>
</dbReference>
<evidence type="ECO:0000313" key="16">
    <source>
        <dbReference type="WBParaSite" id="BXY_0345500.1"/>
    </source>
</evidence>
<dbReference type="PANTHER" id="PTHR10336">
    <property type="entry name" value="PHOSPHOINOSITIDE-SPECIFIC PHOSPHOLIPASE C FAMILY PROTEIN"/>
    <property type="match status" value="1"/>
</dbReference>
<reference evidence="16" key="1">
    <citation type="submission" date="2016-11" db="UniProtKB">
        <authorList>
            <consortium name="WormBaseParasite"/>
        </authorList>
    </citation>
    <scope>IDENTIFICATION</scope>
</reference>
<evidence type="ECO:0000256" key="9">
    <source>
        <dbReference type="PIRSR" id="PIRSR000956-1"/>
    </source>
</evidence>
<feature type="active site" evidence="9">
    <location>
        <position position="358"/>
    </location>
</feature>
<comment type="catalytic activity">
    <reaction evidence="1 11">
        <text>a 1,2-diacyl-sn-glycero-3-phospho-(1D-myo-inositol-4,5-bisphosphate) + H2O = 1D-myo-inositol 1,4,5-trisphosphate + a 1,2-diacyl-sn-glycerol + H(+)</text>
        <dbReference type="Rhea" id="RHEA:33179"/>
        <dbReference type="ChEBI" id="CHEBI:15377"/>
        <dbReference type="ChEBI" id="CHEBI:15378"/>
        <dbReference type="ChEBI" id="CHEBI:17815"/>
        <dbReference type="ChEBI" id="CHEBI:58456"/>
        <dbReference type="ChEBI" id="CHEBI:203600"/>
        <dbReference type="EC" id="3.1.4.11"/>
    </reaction>
</comment>
<dbReference type="Gene3D" id="2.30.29.240">
    <property type="match status" value="1"/>
</dbReference>
<feature type="region of interest" description="Disordered" evidence="12">
    <location>
        <begin position="811"/>
        <end position="831"/>
    </location>
</feature>
<keyword evidence="6 11" id="KW-0442">Lipid degradation</keyword>
<evidence type="ECO:0000256" key="12">
    <source>
        <dbReference type="SAM" id="MobiDB-lite"/>
    </source>
</evidence>
<dbReference type="Gene3D" id="1.10.238.10">
    <property type="entry name" value="EF-hand"/>
    <property type="match status" value="1"/>
</dbReference>
<evidence type="ECO:0000256" key="6">
    <source>
        <dbReference type="ARBA" id="ARBA00022963"/>
    </source>
</evidence>
<evidence type="ECO:0000256" key="3">
    <source>
        <dbReference type="ARBA" id="ARBA00022553"/>
    </source>
</evidence>
<dbReference type="CDD" id="cd00275">
    <property type="entry name" value="C2_PLC_like"/>
    <property type="match status" value="1"/>
</dbReference>
<feature type="compositionally biased region" description="Polar residues" evidence="12">
    <location>
        <begin position="1513"/>
        <end position="1523"/>
    </location>
</feature>
<evidence type="ECO:0000259" key="13">
    <source>
        <dbReference type="PROSITE" id="PS50004"/>
    </source>
</evidence>
<dbReference type="FunFam" id="3.20.20.190:FF:000052">
    <property type="entry name" value="1-phosphatidylinositol 4,5-bisphosphate phosphodiesterase"/>
    <property type="match status" value="1"/>
</dbReference>
<dbReference type="GO" id="GO:0016042">
    <property type="term" value="P:lipid catabolic process"/>
    <property type="evidence" value="ECO:0007669"/>
    <property type="project" value="UniProtKB-KW"/>
</dbReference>
<dbReference type="SMART" id="SM00149">
    <property type="entry name" value="PLCYc"/>
    <property type="match status" value="1"/>
</dbReference>
<evidence type="ECO:0000256" key="1">
    <source>
        <dbReference type="ARBA" id="ARBA00001195"/>
    </source>
</evidence>
<dbReference type="Proteomes" id="UP000095284">
    <property type="component" value="Unplaced"/>
</dbReference>
<feature type="region of interest" description="Disordered" evidence="12">
    <location>
        <begin position="630"/>
        <end position="717"/>
    </location>
</feature>
<keyword evidence="4 11" id="KW-0378">Hydrolase</keyword>
<feature type="domain" description="PI-PLC Y-box" evidence="14">
    <location>
        <begin position="857"/>
        <end position="973"/>
    </location>
</feature>
<dbReference type="SMART" id="SM00239">
    <property type="entry name" value="C2"/>
    <property type="match status" value="1"/>
</dbReference>
<feature type="active site" evidence="9">
    <location>
        <position position="406"/>
    </location>
</feature>
<dbReference type="GO" id="GO:0004435">
    <property type="term" value="F:phosphatidylinositol-4,5-bisphosphate phospholipase C activity"/>
    <property type="evidence" value="ECO:0007669"/>
    <property type="project" value="UniProtKB-EC"/>
</dbReference>